<evidence type="ECO:0000256" key="5">
    <source>
        <dbReference type="SAM" id="MobiDB-lite"/>
    </source>
</evidence>
<feature type="region of interest" description="Disordered" evidence="5">
    <location>
        <begin position="238"/>
        <end position="260"/>
    </location>
</feature>
<keyword evidence="8" id="KW-1185">Reference proteome</keyword>
<evidence type="ECO:0000313" key="8">
    <source>
        <dbReference type="Proteomes" id="UP001353858"/>
    </source>
</evidence>
<keyword evidence="3" id="KW-0862">Zinc</keyword>
<dbReference type="SUPFAM" id="SSF144232">
    <property type="entry name" value="HIT/MYND zinc finger-like"/>
    <property type="match status" value="1"/>
</dbReference>
<evidence type="ECO:0000313" key="7">
    <source>
        <dbReference type="EMBL" id="KAK4874265.1"/>
    </source>
</evidence>
<dbReference type="InterPro" id="IPR002893">
    <property type="entry name" value="Znf_MYND"/>
</dbReference>
<reference evidence="8" key="1">
    <citation type="submission" date="2023-01" db="EMBL/GenBank/DDBJ databases">
        <title>Key to firefly adult light organ development and bioluminescence: homeobox transcription factors regulate luciferase expression and transportation to peroxisome.</title>
        <authorList>
            <person name="Fu X."/>
        </authorList>
    </citation>
    <scope>NUCLEOTIDE SEQUENCE [LARGE SCALE GENOMIC DNA]</scope>
</reference>
<sequence length="617" mass="68770">MWLTRNEKQRLRTSKSARRKKYLTHNFELQEADGAKAFSQIPSLFELEPFTDMNNRPTSVEKMYINYNTGASITSSDTTHSNVYRQNQLIQLYQPSEKLSFIQKSINCTGWEEPNRQQSIAEGNAASNKCCKLTLEQKAVFQFQCNAYNNLIKRFYTIFGKSKQPLTTHPIVQNTRAYATSRIPSTSVNNGTNQQINRLHLSSTRLPKTTPPSSSATASQALETNLYQSVPNNLQADRLTVPSNTNSRESYGTNNSSNQQMNVINPTVPSALPHIIPGFSNSVWSYSLPEDGNNPQSQDRRYTVSWPPKTTPLNSSLTSAQTVGASQKVNLQAERYSLQQNNNAQETCATSLPSRHMYVTTHPTVPSTGGNYVLSNLQGNNQPEFRDAGSSVTAIPNSNQSIQADGSSLTHTRDNTEVNKNLTEETNTTDSMNNFKIRLPLSQPRGETVTTTTVISNCNTAPSAADETTPVEKKVKFEELKKEEAQVELIDMDEWLKKEEEKMNVVDFIDLDQYDDDVVFVKTESPKLPKNDNSSNVNTVEVIPRFGSVDSGFASPPSQIEHPDVLSGERICICNKIAELVCLCGKAIYCSTDCQRTNWEAHKEECIRAREAAGASL</sequence>
<keyword evidence="2 4" id="KW-0863">Zinc-finger</keyword>
<dbReference type="EMBL" id="JARPUR010000006">
    <property type="protein sequence ID" value="KAK4874265.1"/>
    <property type="molecule type" value="Genomic_DNA"/>
</dbReference>
<evidence type="ECO:0000256" key="1">
    <source>
        <dbReference type="ARBA" id="ARBA00022723"/>
    </source>
</evidence>
<dbReference type="AlphaFoldDB" id="A0AAN7Q003"/>
<dbReference type="Proteomes" id="UP001353858">
    <property type="component" value="Unassembled WGS sequence"/>
</dbReference>
<proteinExistence type="predicted"/>
<dbReference type="Pfam" id="PF01753">
    <property type="entry name" value="zf-MYND"/>
    <property type="match status" value="1"/>
</dbReference>
<keyword evidence="1" id="KW-0479">Metal-binding</keyword>
<organism evidence="7 8">
    <name type="scientific">Aquatica leii</name>
    <dbReference type="NCBI Taxonomy" id="1421715"/>
    <lineage>
        <taxon>Eukaryota</taxon>
        <taxon>Metazoa</taxon>
        <taxon>Ecdysozoa</taxon>
        <taxon>Arthropoda</taxon>
        <taxon>Hexapoda</taxon>
        <taxon>Insecta</taxon>
        <taxon>Pterygota</taxon>
        <taxon>Neoptera</taxon>
        <taxon>Endopterygota</taxon>
        <taxon>Coleoptera</taxon>
        <taxon>Polyphaga</taxon>
        <taxon>Elateriformia</taxon>
        <taxon>Elateroidea</taxon>
        <taxon>Lampyridae</taxon>
        <taxon>Luciolinae</taxon>
        <taxon>Aquatica</taxon>
    </lineage>
</organism>
<name>A0AAN7Q003_9COLE</name>
<dbReference type="PROSITE" id="PS50865">
    <property type="entry name" value="ZF_MYND_2"/>
    <property type="match status" value="1"/>
</dbReference>
<comment type="caution">
    <text evidence="7">The sequence shown here is derived from an EMBL/GenBank/DDBJ whole genome shotgun (WGS) entry which is preliminary data.</text>
</comment>
<gene>
    <name evidence="7" type="ORF">RN001_013625</name>
</gene>
<dbReference type="Gene3D" id="6.10.140.2220">
    <property type="match status" value="1"/>
</dbReference>
<feature type="domain" description="MYND-type" evidence="6">
    <location>
        <begin position="574"/>
        <end position="606"/>
    </location>
</feature>
<evidence type="ECO:0000256" key="2">
    <source>
        <dbReference type="ARBA" id="ARBA00022771"/>
    </source>
</evidence>
<dbReference type="GO" id="GO:0008270">
    <property type="term" value="F:zinc ion binding"/>
    <property type="evidence" value="ECO:0007669"/>
    <property type="project" value="UniProtKB-KW"/>
</dbReference>
<evidence type="ECO:0000256" key="3">
    <source>
        <dbReference type="ARBA" id="ARBA00022833"/>
    </source>
</evidence>
<protein>
    <recommendedName>
        <fullName evidence="6">MYND-type domain-containing protein</fullName>
    </recommendedName>
</protein>
<evidence type="ECO:0000256" key="4">
    <source>
        <dbReference type="PROSITE-ProRule" id="PRU00134"/>
    </source>
</evidence>
<accession>A0AAN7Q003</accession>
<evidence type="ECO:0000259" key="6">
    <source>
        <dbReference type="PROSITE" id="PS50865"/>
    </source>
</evidence>